<feature type="domain" description="Amine oxidase" evidence="1">
    <location>
        <begin position="114"/>
        <end position="314"/>
    </location>
</feature>
<dbReference type="RefSeq" id="WP_133828648.1">
    <property type="nucleotide sequence ID" value="NZ_BAABHR010000040.1"/>
</dbReference>
<dbReference type="Proteomes" id="UP000295705">
    <property type="component" value="Unassembled WGS sequence"/>
</dbReference>
<accession>A0A4R6UWU1</accession>
<reference evidence="2 3" key="1">
    <citation type="submission" date="2019-03" db="EMBL/GenBank/DDBJ databases">
        <title>Genomic Encyclopedia of Type Strains, Phase IV (KMG-IV): sequencing the most valuable type-strain genomes for metagenomic binning, comparative biology and taxonomic classification.</title>
        <authorList>
            <person name="Goeker M."/>
        </authorList>
    </citation>
    <scope>NUCLEOTIDE SEQUENCE [LARGE SCALE GENOMIC DNA]</scope>
    <source>
        <strain evidence="2 3">DSM 45775</strain>
    </source>
</reference>
<dbReference type="GO" id="GO:0016491">
    <property type="term" value="F:oxidoreductase activity"/>
    <property type="evidence" value="ECO:0007669"/>
    <property type="project" value="InterPro"/>
</dbReference>
<dbReference type="Pfam" id="PF01593">
    <property type="entry name" value="Amino_oxidase"/>
    <property type="match status" value="1"/>
</dbReference>
<proteinExistence type="predicted"/>
<keyword evidence="3" id="KW-1185">Reference proteome</keyword>
<evidence type="ECO:0000259" key="1">
    <source>
        <dbReference type="Pfam" id="PF01593"/>
    </source>
</evidence>
<gene>
    <name evidence="2" type="ORF">EV188_10821</name>
</gene>
<dbReference type="InterPro" id="IPR002937">
    <property type="entry name" value="Amino_oxidase"/>
</dbReference>
<dbReference type="PANTHER" id="PTHR16128">
    <property type="entry name" value="FAD/NAD(P)-BINDING OXIDOREDUCTASE FAMILY PROTEIN"/>
    <property type="match status" value="1"/>
</dbReference>
<evidence type="ECO:0000313" key="3">
    <source>
        <dbReference type="Proteomes" id="UP000295705"/>
    </source>
</evidence>
<dbReference type="Gene3D" id="3.50.50.60">
    <property type="entry name" value="FAD/NAD(P)-binding domain"/>
    <property type="match status" value="1"/>
</dbReference>
<dbReference type="PROSITE" id="PS51257">
    <property type="entry name" value="PROKAR_LIPOPROTEIN"/>
    <property type="match status" value="1"/>
</dbReference>
<dbReference type="Pfam" id="PF13450">
    <property type="entry name" value="NAD_binding_8"/>
    <property type="match status" value="1"/>
</dbReference>
<dbReference type="EMBL" id="SNYO01000008">
    <property type="protein sequence ID" value="TDQ51661.1"/>
    <property type="molecule type" value="Genomic_DNA"/>
</dbReference>
<dbReference type="Gene3D" id="3.90.660.10">
    <property type="match status" value="1"/>
</dbReference>
<comment type="caution">
    <text evidence="2">The sequence shown here is derived from an EMBL/GenBank/DDBJ whole genome shotgun (WGS) entry which is preliminary data.</text>
</comment>
<dbReference type="PANTHER" id="PTHR16128:SF5">
    <property type="entry name" value="FAD_NAD(P)-BINDING OXIDOREDUCTASE FAMILY PROTEIN"/>
    <property type="match status" value="1"/>
</dbReference>
<protein>
    <recommendedName>
        <fullName evidence="1">Amine oxidase domain-containing protein</fullName>
    </recommendedName>
</protein>
<dbReference type="OrthoDB" id="5792777at2"/>
<dbReference type="AlphaFoldDB" id="A0A4R6UWU1"/>
<sequence>MSTPQLRNEVLVVGGGISGVACARALVAAGVPARVLERSHRVGGRMASRPLPDAPEGSAHVVDLGAAYFTVRDDEFAAVVDGWERRGLARPWTDTLASRDEDGSWSSKAGPQRWCAPGGLRSLVADLAEDVTVSTGHTVTAVEPGPAVDGAPALAVALAMPDSQAARLLHPALRAAPLVADRDWNPVISVALGYGHRSWERFPAAFVNGHPDVDLLADDGDRRGDGAPVLVAHTTAERARRHLDDPDGAVAPVVAAVTELLDLDDAPAWTHAHRWSFASPAQPREEEFALTDDLVGLCGDAWGSPKVETAWRSGTLLGRAIATRVVC</sequence>
<organism evidence="2 3">
    <name type="scientific">Actinomycetospora succinea</name>
    <dbReference type="NCBI Taxonomy" id="663603"/>
    <lineage>
        <taxon>Bacteria</taxon>
        <taxon>Bacillati</taxon>
        <taxon>Actinomycetota</taxon>
        <taxon>Actinomycetes</taxon>
        <taxon>Pseudonocardiales</taxon>
        <taxon>Pseudonocardiaceae</taxon>
        <taxon>Actinomycetospora</taxon>
    </lineage>
</organism>
<evidence type="ECO:0000313" key="2">
    <source>
        <dbReference type="EMBL" id="TDQ51661.1"/>
    </source>
</evidence>
<dbReference type="InterPro" id="IPR036188">
    <property type="entry name" value="FAD/NAD-bd_sf"/>
</dbReference>
<dbReference type="SUPFAM" id="SSF51905">
    <property type="entry name" value="FAD/NAD(P)-binding domain"/>
    <property type="match status" value="1"/>
</dbReference>
<name>A0A4R6UWU1_9PSEU</name>